<keyword evidence="1" id="KW-0040">ANK repeat</keyword>
<keyword evidence="3" id="KW-1185">Reference proteome</keyword>
<dbReference type="OrthoDB" id="194358at2759"/>
<reference evidence="3" key="1">
    <citation type="journal article" date="2018" name="Proc. Natl. Acad. Sci. U.S.A.">
        <title>Linking secondary metabolites to gene clusters through genome sequencing of six diverse Aspergillus species.</title>
        <authorList>
            <person name="Kaerboelling I."/>
            <person name="Vesth T.C."/>
            <person name="Frisvad J.C."/>
            <person name="Nybo J.L."/>
            <person name="Theobald S."/>
            <person name="Kuo A."/>
            <person name="Bowyer P."/>
            <person name="Matsuda Y."/>
            <person name="Mondo S."/>
            <person name="Lyhne E.K."/>
            <person name="Kogle M.E."/>
            <person name="Clum A."/>
            <person name="Lipzen A."/>
            <person name="Salamov A."/>
            <person name="Ngan C.Y."/>
            <person name="Daum C."/>
            <person name="Chiniquy J."/>
            <person name="Barry K."/>
            <person name="LaButti K."/>
            <person name="Haridas S."/>
            <person name="Simmons B.A."/>
            <person name="Magnuson J.K."/>
            <person name="Mortensen U.H."/>
            <person name="Larsen T.O."/>
            <person name="Grigoriev I.V."/>
            <person name="Baker S.E."/>
            <person name="Andersen M.R."/>
        </authorList>
    </citation>
    <scope>NUCLEOTIDE SEQUENCE [LARGE SCALE GENOMIC DNA]</scope>
    <source>
        <strain evidence="3">IBT 16806</strain>
    </source>
</reference>
<dbReference type="PROSITE" id="PS50297">
    <property type="entry name" value="ANK_REP_REGION"/>
    <property type="match status" value="1"/>
</dbReference>
<dbReference type="EMBL" id="MSZS01000002">
    <property type="protein sequence ID" value="PKX96289.1"/>
    <property type="molecule type" value="Genomic_DNA"/>
</dbReference>
<dbReference type="SUPFAM" id="SSF48403">
    <property type="entry name" value="Ankyrin repeat"/>
    <property type="match status" value="1"/>
</dbReference>
<dbReference type="AlphaFoldDB" id="A0A2I1CF88"/>
<sequence length="103" mass="11718">MADDQFALALISGRAHLNIQDNSCKTPLQYALMEKRVNMVRELLKHGADIKSIPSDLWLALRNKASDYVQLSQMPSGQKHTMELINVMEKGPWIPSAGERRLW</sequence>
<dbReference type="Proteomes" id="UP000234474">
    <property type="component" value="Unassembled WGS sequence"/>
</dbReference>
<organism evidence="2 3">
    <name type="scientific">Aspergillus novofumigatus (strain IBT 16806)</name>
    <dbReference type="NCBI Taxonomy" id="1392255"/>
    <lineage>
        <taxon>Eukaryota</taxon>
        <taxon>Fungi</taxon>
        <taxon>Dikarya</taxon>
        <taxon>Ascomycota</taxon>
        <taxon>Pezizomycotina</taxon>
        <taxon>Eurotiomycetes</taxon>
        <taxon>Eurotiomycetidae</taxon>
        <taxon>Eurotiales</taxon>
        <taxon>Aspergillaceae</taxon>
        <taxon>Aspergillus</taxon>
        <taxon>Aspergillus subgen. Fumigati</taxon>
    </lineage>
</organism>
<dbReference type="Gene3D" id="1.25.40.20">
    <property type="entry name" value="Ankyrin repeat-containing domain"/>
    <property type="match status" value="1"/>
</dbReference>
<dbReference type="InterPro" id="IPR002110">
    <property type="entry name" value="Ankyrin_rpt"/>
</dbReference>
<gene>
    <name evidence="2" type="ORF">P174DRAFT_427852</name>
</gene>
<dbReference type="PROSITE" id="PS50088">
    <property type="entry name" value="ANK_REPEAT"/>
    <property type="match status" value="1"/>
</dbReference>
<dbReference type="RefSeq" id="XP_024684884.1">
    <property type="nucleotide sequence ID" value="XM_024825475.1"/>
</dbReference>
<dbReference type="Pfam" id="PF00023">
    <property type="entry name" value="Ank"/>
    <property type="match status" value="1"/>
</dbReference>
<evidence type="ECO:0000313" key="2">
    <source>
        <dbReference type="EMBL" id="PKX96289.1"/>
    </source>
</evidence>
<comment type="caution">
    <text evidence="2">The sequence shown here is derived from an EMBL/GenBank/DDBJ whole genome shotgun (WGS) entry which is preliminary data.</text>
</comment>
<name>A0A2I1CF88_ASPN1</name>
<dbReference type="InterPro" id="IPR036770">
    <property type="entry name" value="Ankyrin_rpt-contain_sf"/>
</dbReference>
<proteinExistence type="predicted"/>
<dbReference type="SMART" id="SM00248">
    <property type="entry name" value="ANK"/>
    <property type="match status" value="1"/>
</dbReference>
<evidence type="ECO:0000313" key="3">
    <source>
        <dbReference type="Proteomes" id="UP000234474"/>
    </source>
</evidence>
<evidence type="ECO:0000256" key="1">
    <source>
        <dbReference type="PROSITE-ProRule" id="PRU00023"/>
    </source>
</evidence>
<dbReference type="VEuPathDB" id="FungiDB:P174DRAFT_427852"/>
<feature type="repeat" description="ANK" evidence="1">
    <location>
        <begin position="23"/>
        <end position="55"/>
    </location>
</feature>
<protein>
    <submittedName>
        <fullName evidence="2">Uncharacterized protein</fullName>
    </submittedName>
</protein>
<accession>A0A2I1CF88</accession>
<dbReference type="GeneID" id="36532800"/>